<keyword evidence="2" id="KW-1185">Reference proteome</keyword>
<evidence type="ECO:0000313" key="1">
    <source>
        <dbReference type="EMBL" id="KAG5609619.1"/>
    </source>
</evidence>
<reference evidence="1 2" key="1">
    <citation type="submission" date="2020-09" db="EMBL/GenBank/DDBJ databases">
        <title>De no assembly of potato wild relative species, Solanum commersonii.</title>
        <authorList>
            <person name="Cho K."/>
        </authorList>
    </citation>
    <scope>NUCLEOTIDE SEQUENCE [LARGE SCALE GENOMIC DNA]</scope>
    <source>
        <strain evidence="1">LZ3.2</strain>
        <tissue evidence="1">Leaf</tissue>
    </source>
</reference>
<proteinExistence type="predicted"/>
<accession>A0A9J5Z9D8</accession>
<evidence type="ECO:0000313" key="2">
    <source>
        <dbReference type="Proteomes" id="UP000824120"/>
    </source>
</evidence>
<dbReference type="AlphaFoldDB" id="A0A9J5Z9D8"/>
<feature type="non-terminal residue" evidence="1">
    <location>
        <position position="111"/>
    </location>
</feature>
<sequence length="111" mass="12646">FSKKFAAKDHSVQLVGIIDTLDETPFGLCYTRLNHECTHKTQLTHARINCILKDSSCDTPLSKILKLTILVSNASSSSTKVFKFPYTKNDTIFTHLKFRNQVQCSHSQRRT</sequence>
<dbReference type="Proteomes" id="UP000824120">
    <property type="component" value="Chromosome 4"/>
</dbReference>
<name>A0A9J5Z9D8_SOLCO</name>
<protein>
    <submittedName>
        <fullName evidence="1">Uncharacterized protein</fullName>
    </submittedName>
</protein>
<organism evidence="1 2">
    <name type="scientific">Solanum commersonii</name>
    <name type="common">Commerson's wild potato</name>
    <name type="synonym">Commerson's nightshade</name>
    <dbReference type="NCBI Taxonomy" id="4109"/>
    <lineage>
        <taxon>Eukaryota</taxon>
        <taxon>Viridiplantae</taxon>
        <taxon>Streptophyta</taxon>
        <taxon>Embryophyta</taxon>
        <taxon>Tracheophyta</taxon>
        <taxon>Spermatophyta</taxon>
        <taxon>Magnoliopsida</taxon>
        <taxon>eudicotyledons</taxon>
        <taxon>Gunneridae</taxon>
        <taxon>Pentapetalae</taxon>
        <taxon>asterids</taxon>
        <taxon>lamiids</taxon>
        <taxon>Solanales</taxon>
        <taxon>Solanaceae</taxon>
        <taxon>Solanoideae</taxon>
        <taxon>Solaneae</taxon>
        <taxon>Solanum</taxon>
    </lineage>
</organism>
<dbReference type="EMBL" id="JACXVP010000004">
    <property type="protein sequence ID" value="KAG5609619.1"/>
    <property type="molecule type" value="Genomic_DNA"/>
</dbReference>
<comment type="caution">
    <text evidence="1">The sequence shown here is derived from an EMBL/GenBank/DDBJ whole genome shotgun (WGS) entry which is preliminary data.</text>
</comment>
<gene>
    <name evidence="1" type="ORF">H5410_020900</name>
</gene>